<feature type="compositionally biased region" description="Basic and acidic residues" evidence="1">
    <location>
        <begin position="48"/>
        <end position="92"/>
    </location>
</feature>
<proteinExistence type="predicted"/>
<dbReference type="Proteomes" id="UP000053144">
    <property type="component" value="Chromosome 4"/>
</dbReference>
<evidence type="ECO:0000256" key="1">
    <source>
        <dbReference type="SAM" id="MobiDB-lite"/>
    </source>
</evidence>
<feature type="region of interest" description="Disordered" evidence="1">
    <location>
        <begin position="48"/>
        <end position="110"/>
    </location>
</feature>
<dbReference type="Gramene" id="KOM41234">
    <property type="protein sequence ID" value="KOM41234"/>
    <property type="gene ID" value="LR48_Vigan04g143200"/>
</dbReference>
<evidence type="ECO:0000313" key="2">
    <source>
        <dbReference type="EMBL" id="KOM41234.1"/>
    </source>
</evidence>
<reference evidence="3" key="1">
    <citation type="journal article" date="2015" name="Proc. Natl. Acad. Sci. U.S.A.">
        <title>Genome sequencing of adzuki bean (Vigna angularis) provides insight into high starch and low fat accumulation and domestication.</title>
        <authorList>
            <person name="Yang K."/>
            <person name="Tian Z."/>
            <person name="Chen C."/>
            <person name="Luo L."/>
            <person name="Zhao B."/>
            <person name="Wang Z."/>
            <person name="Yu L."/>
            <person name="Li Y."/>
            <person name="Sun Y."/>
            <person name="Li W."/>
            <person name="Chen Y."/>
            <person name="Li Y."/>
            <person name="Zhang Y."/>
            <person name="Ai D."/>
            <person name="Zhao J."/>
            <person name="Shang C."/>
            <person name="Ma Y."/>
            <person name="Wu B."/>
            <person name="Wang M."/>
            <person name="Gao L."/>
            <person name="Sun D."/>
            <person name="Zhang P."/>
            <person name="Guo F."/>
            <person name="Wang W."/>
            <person name="Li Y."/>
            <person name="Wang J."/>
            <person name="Varshney R.K."/>
            <person name="Wang J."/>
            <person name="Ling H.Q."/>
            <person name="Wan P."/>
        </authorList>
    </citation>
    <scope>NUCLEOTIDE SEQUENCE</scope>
    <source>
        <strain evidence="3">cv. Jingnong 6</strain>
    </source>
</reference>
<accession>A0A0L9UFB6</accession>
<evidence type="ECO:0000313" key="3">
    <source>
        <dbReference type="Proteomes" id="UP000053144"/>
    </source>
</evidence>
<protein>
    <submittedName>
        <fullName evidence="2">Uncharacterized protein</fullName>
    </submittedName>
</protein>
<sequence length="155" mass="17528">MVTTRNMSMDDPMEMIRMLQQKIEEMQQRHEAELIAVRAECSARIAREGAGEKGEGEQAKERGKATMEDQAEHSSGPDKMWKPTELEVEGSKAKSVHVKSVAGDKQMSSKRNHYQLGRAVNGEFFLENHCRPDCSKIQVDERRVPNGTTVKLAER</sequence>
<dbReference type="EMBL" id="CM003374">
    <property type="protein sequence ID" value="KOM41234.1"/>
    <property type="molecule type" value="Genomic_DNA"/>
</dbReference>
<organism evidence="2 3">
    <name type="scientific">Phaseolus angularis</name>
    <name type="common">Azuki bean</name>
    <name type="synonym">Vigna angularis</name>
    <dbReference type="NCBI Taxonomy" id="3914"/>
    <lineage>
        <taxon>Eukaryota</taxon>
        <taxon>Viridiplantae</taxon>
        <taxon>Streptophyta</taxon>
        <taxon>Embryophyta</taxon>
        <taxon>Tracheophyta</taxon>
        <taxon>Spermatophyta</taxon>
        <taxon>Magnoliopsida</taxon>
        <taxon>eudicotyledons</taxon>
        <taxon>Gunneridae</taxon>
        <taxon>Pentapetalae</taxon>
        <taxon>rosids</taxon>
        <taxon>fabids</taxon>
        <taxon>Fabales</taxon>
        <taxon>Fabaceae</taxon>
        <taxon>Papilionoideae</taxon>
        <taxon>50 kb inversion clade</taxon>
        <taxon>NPAAA clade</taxon>
        <taxon>indigoferoid/millettioid clade</taxon>
        <taxon>Phaseoleae</taxon>
        <taxon>Vigna</taxon>
    </lineage>
</organism>
<name>A0A0L9UFB6_PHAAN</name>
<gene>
    <name evidence="2" type="ORF">LR48_Vigan04g143200</name>
</gene>
<dbReference type="AlphaFoldDB" id="A0A0L9UFB6"/>